<dbReference type="AlphaFoldDB" id="A0A4R2HAD7"/>
<dbReference type="EMBL" id="SLWN01000010">
    <property type="protein sequence ID" value="TCO22097.1"/>
    <property type="molecule type" value="Genomic_DNA"/>
</dbReference>
<evidence type="ECO:0000256" key="1">
    <source>
        <dbReference type="SAM" id="Phobius"/>
    </source>
</evidence>
<evidence type="ECO:0000313" key="3">
    <source>
        <dbReference type="Proteomes" id="UP000294508"/>
    </source>
</evidence>
<feature type="transmembrane region" description="Helical" evidence="1">
    <location>
        <begin position="82"/>
        <end position="101"/>
    </location>
</feature>
<evidence type="ECO:0000313" key="2">
    <source>
        <dbReference type="EMBL" id="TCO22097.1"/>
    </source>
</evidence>
<dbReference type="RefSeq" id="WP_132212224.1">
    <property type="nucleotide sequence ID" value="NZ_SLWN01000010.1"/>
</dbReference>
<sequence>MTAPVAAERRVRRPRGSLWALRITLLLHAGLVVAQPILAGYFLSGDVDAMNVHGPIGSTLWMVSMIQFVAAFFYWLVGGGRIWPLLLSVVLFVAEFVQLTYGYLQNFAVHVPLGTAIVVAVVWMTVWSFRPAARRSRKEPSQ</sequence>
<proteinExistence type="predicted"/>
<keyword evidence="1" id="KW-1133">Transmembrane helix</keyword>
<keyword evidence="1" id="KW-0812">Transmembrane</keyword>
<feature type="transmembrane region" description="Helical" evidence="1">
    <location>
        <begin position="19"/>
        <end position="43"/>
    </location>
</feature>
<gene>
    <name evidence="2" type="ORF">EV652_11082</name>
</gene>
<dbReference type="Proteomes" id="UP000294508">
    <property type="component" value="Unassembled WGS sequence"/>
</dbReference>
<name>A0A4R2HAD7_9ACTN</name>
<reference evidence="2 3" key="1">
    <citation type="journal article" date="2015" name="Stand. Genomic Sci.">
        <title>Genomic Encyclopedia of Bacterial and Archaeal Type Strains, Phase III: the genomes of soil and plant-associated and newly described type strains.</title>
        <authorList>
            <person name="Whitman W.B."/>
            <person name="Woyke T."/>
            <person name="Klenk H.P."/>
            <person name="Zhou Y."/>
            <person name="Lilburn T.G."/>
            <person name="Beck B.J."/>
            <person name="De Vos P."/>
            <person name="Vandamme P."/>
            <person name="Eisen J.A."/>
            <person name="Garrity G."/>
            <person name="Hugenholtz P."/>
            <person name="Kyrpides N.C."/>
        </authorList>
    </citation>
    <scope>NUCLEOTIDE SEQUENCE [LARGE SCALE GENOMIC DNA]</scope>
    <source>
        <strain evidence="2 3">VKM Ac-2572</strain>
    </source>
</reference>
<protein>
    <submittedName>
        <fullName evidence="2">Uncharacterized protein</fullName>
    </submittedName>
</protein>
<feature type="transmembrane region" description="Helical" evidence="1">
    <location>
        <begin position="107"/>
        <end position="129"/>
    </location>
</feature>
<feature type="transmembrane region" description="Helical" evidence="1">
    <location>
        <begin position="55"/>
        <end position="75"/>
    </location>
</feature>
<comment type="caution">
    <text evidence="2">The sequence shown here is derived from an EMBL/GenBank/DDBJ whole genome shotgun (WGS) entry which is preliminary data.</text>
</comment>
<dbReference type="OrthoDB" id="3823611at2"/>
<keyword evidence="1" id="KW-0472">Membrane</keyword>
<organism evidence="2 3">
    <name type="scientific">Kribbella steppae</name>
    <dbReference type="NCBI Taxonomy" id="2512223"/>
    <lineage>
        <taxon>Bacteria</taxon>
        <taxon>Bacillati</taxon>
        <taxon>Actinomycetota</taxon>
        <taxon>Actinomycetes</taxon>
        <taxon>Propionibacteriales</taxon>
        <taxon>Kribbellaceae</taxon>
        <taxon>Kribbella</taxon>
    </lineage>
</organism>
<accession>A0A4R2HAD7</accession>
<keyword evidence="3" id="KW-1185">Reference proteome</keyword>